<feature type="transmembrane region" description="Helical" evidence="9">
    <location>
        <begin position="435"/>
        <end position="453"/>
    </location>
</feature>
<feature type="transmembrane region" description="Helical" evidence="9">
    <location>
        <begin position="410"/>
        <end position="429"/>
    </location>
</feature>
<dbReference type="GO" id="GO:0005886">
    <property type="term" value="C:plasma membrane"/>
    <property type="evidence" value="ECO:0007669"/>
    <property type="project" value="TreeGrafter"/>
</dbReference>
<dbReference type="Pfam" id="PF00474">
    <property type="entry name" value="SSF"/>
    <property type="match status" value="1"/>
</dbReference>
<dbReference type="GO" id="GO:0022857">
    <property type="term" value="F:transmembrane transporter activity"/>
    <property type="evidence" value="ECO:0007669"/>
    <property type="project" value="InterPro"/>
</dbReference>
<evidence type="ECO:0000256" key="4">
    <source>
        <dbReference type="ARBA" id="ARBA00022475"/>
    </source>
</evidence>
<feature type="transmembrane region" description="Helical" evidence="9">
    <location>
        <begin position="115"/>
        <end position="140"/>
    </location>
</feature>
<proteinExistence type="inferred from homology"/>
<accession>A0A368JQS2</accession>
<dbReference type="Proteomes" id="UP000253383">
    <property type="component" value="Unassembled WGS sequence"/>
</dbReference>
<evidence type="ECO:0000313" key="10">
    <source>
        <dbReference type="EMBL" id="RCR69326.1"/>
    </source>
</evidence>
<evidence type="ECO:0000256" key="8">
    <source>
        <dbReference type="RuleBase" id="RU362091"/>
    </source>
</evidence>
<dbReference type="InterPro" id="IPR018212">
    <property type="entry name" value="Na/solute_symporter_CS"/>
</dbReference>
<organism evidence="10 11">
    <name type="scientific">Larkinella punicea</name>
    <dbReference type="NCBI Taxonomy" id="2315727"/>
    <lineage>
        <taxon>Bacteria</taxon>
        <taxon>Pseudomonadati</taxon>
        <taxon>Bacteroidota</taxon>
        <taxon>Cytophagia</taxon>
        <taxon>Cytophagales</taxon>
        <taxon>Spirosomataceae</taxon>
        <taxon>Larkinella</taxon>
    </lineage>
</organism>
<keyword evidence="6 9" id="KW-1133">Transmembrane helix</keyword>
<dbReference type="RefSeq" id="WP_114406497.1">
    <property type="nucleotide sequence ID" value="NZ_QOWE01000009.1"/>
</dbReference>
<sequence>MLLTFIALYLLSNLAIGAWAARKVTSSQDFVLAGRRLPLALAASATFATWFGSETIMGAPAMFVDGGFLAVIEEPFGSALCLFLVGAFYARPLYRLGITTFSDYFSIRFGRSAEFLSAALVIPSYFSWISAQFIAIGIVLNLVTGVPIFWCIASSATIVMIYTMMGGMWSLSITDFLHNIIIVIALIIIAVILYNQTDGIASIVQKTKPGFFHFLPKPTFKDSVGWVAAWITIGLGSIPQQDVFQRVMSAKNERTTVRASYLASLLYITIAMLPLFIGLVGKQLYPDLNQDNQMLIPNMVLRQANMPLQILFFGALLSAILSVSSGAILAPATVFGENIYRFFKPDISDKTLLLTIRLAVAVITLICVWMTAARDVNIFELVGESSAFSLVSLFVPLTAGLYWKPANTLGCLLSMISGIVVWLTCLSIETEYPPLVYGLLASVSGMILGVMIAPKSPEGDLDAAYPDLKVPFRGFRGNQKNA</sequence>
<evidence type="ECO:0000256" key="5">
    <source>
        <dbReference type="ARBA" id="ARBA00022692"/>
    </source>
</evidence>
<feature type="transmembrane region" description="Helical" evidence="9">
    <location>
        <begin position="146"/>
        <end position="164"/>
    </location>
</feature>
<evidence type="ECO:0000256" key="9">
    <source>
        <dbReference type="SAM" id="Phobius"/>
    </source>
</evidence>
<dbReference type="OrthoDB" id="9789704at2"/>
<evidence type="ECO:0000313" key="11">
    <source>
        <dbReference type="Proteomes" id="UP000253383"/>
    </source>
</evidence>
<keyword evidence="3" id="KW-0813">Transport</keyword>
<feature type="transmembrane region" description="Helical" evidence="9">
    <location>
        <begin position="76"/>
        <end position="94"/>
    </location>
</feature>
<dbReference type="GO" id="GO:0046942">
    <property type="term" value="P:carboxylic acid transport"/>
    <property type="evidence" value="ECO:0007669"/>
    <property type="project" value="UniProtKB-ARBA"/>
</dbReference>
<keyword evidence="4" id="KW-1003">Cell membrane</keyword>
<keyword evidence="11" id="KW-1185">Reference proteome</keyword>
<dbReference type="PANTHER" id="PTHR48086:SF7">
    <property type="entry name" value="SODIUM-SOLUTE SYMPORTER-RELATED"/>
    <property type="match status" value="1"/>
</dbReference>
<dbReference type="AlphaFoldDB" id="A0A368JQS2"/>
<evidence type="ECO:0000256" key="2">
    <source>
        <dbReference type="ARBA" id="ARBA00006434"/>
    </source>
</evidence>
<dbReference type="PROSITE" id="PS50283">
    <property type="entry name" value="NA_SOLUT_SYMP_3"/>
    <property type="match status" value="1"/>
</dbReference>
<comment type="similarity">
    <text evidence="2 8">Belongs to the sodium:solute symporter (SSF) (TC 2.A.21) family.</text>
</comment>
<keyword evidence="5 9" id="KW-0812">Transmembrane</keyword>
<evidence type="ECO:0000256" key="7">
    <source>
        <dbReference type="ARBA" id="ARBA00023136"/>
    </source>
</evidence>
<dbReference type="PANTHER" id="PTHR48086">
    <property type="entry name" value="SODIUM/PROLINE SYMPORTER-RELATED"/>
    <property type="match status" value="1"/>
</dbReference>
<keyword evidence="7 9" id="KW-0472">Membrane</keyword>
<reference evidence="10 11" key="1">
    <citation type="submission" date="2018-07" db="EMBL/GenBank/DDBJ databases">
        <title>Genome analysis of Larkinella rosea.</title>
        <authorList>
            <person name="Zhou Z."/>
            <person name="Wang G."/>
        </authorList>
    </citation>
    <scope>NUCLEOTIDE SEQUENCE [LARGE SCALE GENOMIC DNA]</scope>
    <source>
        <strain evidence="11">zzj9</strain>
    </source>
</reference>
<evidence type="ECO:0000256" key="6">
    <source>
        <dbReference type="ARBA" id="ARBA00022989"/>
    </source>
</evidence>
<feature type="transmembrane region" description="Helical" evidence="9">
    <location>
        <begin position="308"/>
        <end position="330"/>
    </location>
</feature>
<gene>
    <name evidence="10" type="ORF">DUE52_13320</name>
</gene>
<dbReference type="InterPro" id="IPR050277">
    <property type="entry name" value="Sodium:Solute_Symporter"/>
</dbReference>
<comment type="caution">
    <text evidence="10">The sequence shown here is derived from an EMBL/GenBank/DDBJ whole genome shotgun (WGS) entry which is preliminary data.</text>
</comment>
<evidence type="ECO:0000256" key="1">
    <source>
        <dbReference type="ARBA" id="ARBA00004141"/>
    </source>
</evidence>
<dbReference type="CDD" id="cd11474">
    <property type="entry name" value="SLC5sbd_CHT"/>
    <property type="match status" value="1"/>
</dbReference>
<dbReference type="InterPro" id="IPR038377">
    <property type="entry name" value="Na/Glc_symporter_sf"/>
</dbReference>
<feature type="transmembrane region" description="Helical" evidence="9">
    <location>
        <begin position="261"/>
        <end position="281"/>
    </location>
</feature>
<dbReference type="EMBL" id="QOWE01000009">
    <property type="protein sequence ID" value="RCR69326.1"/>
    <property type="molecule type" value="Genomic_DNA"/>
</dbReference>
<feature type="transmembrane region" description="Helical" evidence="9">
    <location>
        <begin position="176"/>
        <end position="194"/>
    </location>
</feature>
<comment type="subcellular location">
    <subcellularLocation>
        <location evidence="1">Membrane</location>
        <topology evidence="1">Multi-pass membrane protein</topology>
    </subcellularLocation>
</comment>
<dbReference type="PROSITE" id="PS00456">
    <property type="entry name" value="NA_SOLUT_SYMP_1"/>
    <property type="match status" value="1"/>
</dbReference>
<feature type="transmembrane region" description="Helical" evidence="9">
    <location>
        <begin position="351"/>
        <end position="373"/>
    </location>
</feature>
<protein>
    <submittedName>
        <fullName evidence="10">Sodium:solute symporter</fullName>
    </submittedName>
</protein>
<evidence type="ECO:0000256" key="3">
    <source>
        <dbReference type="ARBA" id="ARBA00022448"/>
    </source>
</evidence>
<dbReference type="InterPro" id="IPR001734">
    <property type="entry name" value="Na/solute_symporter"/>
</dbReference>
<name>A0A368JQS2_9BACT</name>
<dbReference type="Gene3D" id="1.20.1730.10">
    <property type="entry name" value="Sodium/glucose cotransporter"/>
    <property type="match status" value="1"/>
</dbReference>